<evidence type="ECO:0000313" key="1">
    <source>
        <dbReference type="EMBL" id="CAD7092271.1"/>
    </source>
</evidence>
<keyword evidence="2" id="KW-1185">Reference proteome</keyword>
<protein>
    <submittedName>
        <fullName evidence="1">Uncharacterized protein</fullName>
    </submittedName>
</protein>
<proteinExistence type="predicted"/>
<evidence type="ECO:0000313" key="2">
    <source>
        <dbReference type="Proteomes" id="UP000594454"/>
    </source>
</evidence>
<name>A0A7R8Z163_HERIL</name>
<reference evidence="1 2" key="1">
    <citation type="submission" date="2020-11" db="EMBL/GenBank/DDBJ databases">
        <authorList>
            <person name="Wallbank WR R."/>
            <person name="Pardo Diaz C."/>
            <person name="Kozak K."/>
            <person name="Martin S."/>
            <person name="Jiggins C."/>
            <person name="Moest M."/>
            <person name="Warren A I."/>
            <person name="Generalovic N T."/>
            <person name="Byers J.R.P. K."/>
            <person name="Montejo-Kovacevich G."/>
            <person name="Yen C E."/>
        </authorList>
    </citation>
    <scope>NUCLEOTIDE SEQUENCE [LARGE SCALE GENOMIC DNA]</scope>
</reference>
<dbReference type="AlphaFoldDB" id="A0A7R8Z163"/>
<accession>A0A7R8Z163</accession>
<gene>
    <name evidence="1" type="ORF">HERILL_LOCUS14648</name>
</gene>
<sequence>MEDLSKLKRKQIKILHDKGETSFSIQDYEDTTLFIFGIRFAFFINMEWNFCKYLCYGWIRVYLLKWELYSN</sequence>
<dbReference type="Proteomes" id="UP000594454">
    <property type="component" value="Chromosome 6"/>
</dbReference>
<dbReference type="InParanoid" id="A0A7R8Z163"/>
<dbReference type="EMBL" id="LR899014">
    <property type="protein sequence ID" value="CAD7092271.1"/>
    <property type="molecule type" value="Genomic_DNA"/>
</dbReference>
<organism evidence="1 2">
    <name type="scientific">Hermetia illucens</name>
    <name type="common">Black soldier fly</name>
    <dbReference type="NCBI Taxonomy" id="343691"/>
    <lineage>
        <taxon>Eukaryota</taxon>
        <taxon>Metazoa</taxon>
        <taxon>Ecdysozoa</taxon>
        <taxon>Arthropoda</taxon>
        <taxon>Hexapoda</taxon>
        <taxon>Insecta</taxon>
        <taxon>Pterygota</taxon>
        <taxon>Neoptera</taxon>
        <taxon>Endopterygota</taxon>
        <taxon>Diptera</taxon>
        <taxon>Brachycera</taxon>
        <taxon>Stratiomyomorpha</taxon>
        <taxon>Stratiomyidae</taxon>
        <taxon>Hermetiinae</taxon>
        <taxon>Hermetia</taxon>
    </lineage>
</organism>